<evidence type="ECO:0000313" key="7">
    <source>
        <dbReference type="Proteomes" id="UP001156641"/>
    </source>
</evidence>
<feature type="transmembrane region" description="Helical" evidence="5">
    <location>
        <begin position="6"/>
        <end position="26"/>
    </location>
</feature>
<dbReference type="PANTHER" id="PTHR35814">
    <property type="match status" value="1"/>
</dbReference>
<dbReference type="Proteomes" id="UP001156641">
    <property type="component" value="Unassembled WGS sequence"/>
</dbReference>
<dbReference type="Gene3D" id="1.20.120.550">
    <property type="entry name" value="Membrane associated eicosanoid/glutathione metabolism-like domain"/>
    <property type="match status" value="1"/>
</dbReference>
<evidence type="ECO:0000256" key="4">
    <source>
        <dbReference type="ARBA" id="ARBA00023136"/>
    </source>
</evidence>
<dbReference type="InterPro" id="IPR023352">
    <property type="entry name" value="MAPEG-like_dom_sf"/>
</dbReference>
<dbReference type="InterPro" id="IPR001129">
    <property type="entry name" value="Membr-assoc_MAPEG"/>
</dbReference>
<keyword evidence="2 5" id="KW-0812">Transmembrane</keyword>
<dbReference type="Pfam" id="PF01124">
    <property type="entry name" value="MAPEG"/>
    <property type="match status" value="1"/>
</dbReference>
<dbReference type="PANTHER" id="PTHR35814:SF1">
    <property type="entry name" value="GLUTATHIONE S-TRANSFERASE-RELATED"/>
    <property type="match status" value="1"/>
</dbReference>
<name>A0ABQ6A6T1_9PROT</name>
<dbReference type="RefSeq" id="WP_284256923.1">
    <property type="nucleotide sequence ID" value="NZ_BSOS01000013.1"/>
</dbReference>
<keyword evidence="4 5" id="KW-0472">Membrane</keyword>
<accession>A0ABQ6A6T1</accession>
<gene>
    <name evidence="6" type="ORF">GCM10010909_09270</name>
</gene>
<comment type="caution">
    <text evidence="6">The sequence shown here is derived from an EMBL/GenBank/DDBJ whole genome shotgun (WGS) entry which is preliminary data.</text>
</comment>
<dbReference type="SUPFAM" id="SSF161084">
    <property type="entry name" value="MAPEG domain-like"/>
    <property type="match status" value="1"/>
</dbReference>
<protein>
    <recommendedName>
        <fullName evidence="8">MAPEG family protein</fullName>
    </recommendedName>
</protein>
<evidence type="ECO:0008006" key="8">
    <source>
        <dbReference type="Google" id="ProtNLM"/>
    </source>
</evidence>
<keyword evidence="7" id="KW-1185">Reference proteome</keyword>
<feature type="transmembrane region" description="Helical" evidence="5">
    <location>
        <begin position="112"/>
        <end position="131"/>
    </location>
</feature>
<keyword evidence="3 5" id="KW-1133">Transmembrane helix</keyword>
<evidence type="ECO:0000256" key="5">
    <source>
        <dbReference type="SAM" id="Phobius"/>
    </source>
</evidence>
<comment type="subcellular location">
    <subcellularLocation>
        <location evidence="1">Membrane</location>
    </subcellularLocation>
</comment>
<dbReference type="EMBL" id="BSOS01000013">
    <property type="protein sequence ID" value="GLR66247.1"/>
    <property type="molecule type" value="Genomic_DNA"/>
</dbReference>
<evidence type="ECO:0000313" key="6">
    <source>
        <dbReference type="EMBL" id="GLR66247.1"/>
    </source>
</evidence>
<evidence type="ECO:0000256" key="1">
    <source>
        <dbReference type="ARBA" id="ARBA00004370"/>
    </source>
</evidence>
<organism evidence="6 7">
    <name type="scientific">Acidocella aquatica</name>
    <dbReference type="NCBI Taxonomy" id="1922313"/>
    <lineage>
        <taxon>Bacteria</taxon>
        <taxon>Pseudomonadati</taxon>
        <taxon>Pseudomonadota</taxon>
        <taxon>Alphaproteobacteria</taxon>
        <taxon>Acetobacterales</taxon>
        <taxon>Acidocellaceae</taxon>
        <taxon>Acidocella</taxon>
    </lineage>
</organism>
<evidence type="ECO:0000256" key="2">
    <source>
        <dbReference type="ARBA" id="ARBA00022692"/>
    </source>
</evidence>
<reference evidence="7" key="1">
    <citation type="journal article" date="2019" name="Int. J. Syst. Evol. Microbiol.">
        <title>The Global Catalogue of Microorganisms (GCM) 10K type strain sequencing project: providing services to taxonomists for standard genome sequencing and annotation.</title>
        <authorList>
            <consortium name="The Broad Institute Genomics Platform"/>
            <consortium name="The Broad Institute Genome Sequencing Center for Infectious Disease"/>
            <person name="Wu L."/>
            <person name="Ma J."/>
        </authorList>
    </citation>
    <scope>NUCLEOTIDE SEQUENCE [LARGE SCALE GENOMIC DNA]</scope>
    <source>
        <strain evidence="7">NBRC 112502</strain>
    </source>
</reference>
<proteinExistence type="predicted"/>
<evidence type="ECO:0000256" key="3">
    <source>
        <dbReference type="ARBA" id="ARBA00022989"/>
    </source>
</evidence>
<feature type="transmembrane region" description="Helical" evidence="5">
    <location>
        <begin position="58"/>
        <end position="75"/>
    </location>
</feature>
<sequence>MQNFHITLLTAGVLGLIFLGISIHVVRQRMATKVVIGDGDARPGTEGLRAAIRMHANFAEYVPLILILLGGIEYAGAPHALVVGLAVALVAARLSHAFGLPRPAPNLLRAGGAMLTWIVLLTASITALALAL</sequence>